<dbReference type="EMBL" id="CP036280">
    <property type="protein sequence ID" value="QDU72977.1"/>
    <property type="molecule type" value="Genomic_DNA"/>
</dbReference>
<keyword evidence="4 7" id="KW-0812">Transmembrane</keyword>
<evidence type="ECO:0000256" key="6">
    <source>
        <dbReference type="ARBA" id="ARBA00023136"/>
    </source>
</evidence>
<reference evidence="8 9" key="1">
    <citation type="submission" date="2019-02" db="EMBL/GenBank/DDBJ databases">
        <title>Deep-cultivation of Planctomycetes and their phenomic and genomic characterization uncovers novel biology.</title>
        <authorList>
            <person name="Wiegand S."/>
            <person name="Jogler M."/>
            <person name="Boedeker C."/>
            <person name="Pinto D."/>
            <person name="Vollmers J."/>
            <person name="Rivas-Marin E."/>
            <person name="Kohn T."/>
            <person name="Peeters S.H."/>
            <person name="Heuer A."/>
            <person name="Rast P."/>
            <person name="Oberbeckmann S."/>
            <person name="Bunk B."/>
            <person name="Jeske O."/>
            <person name="Meyerdierks A."/>
            <person name="Storesund J.E."/>
            <person name="Kallscheuer N."/>
            <person name="Luecker S."/>
            <person name="Lage O.M."/>
            <person name="Pohl T."/>
            <person name="Merkel B.J."/>
            <person name="Hornburger P."/>
            <person name="Mueller R.-W."/>
            <person name="Bruemmer F."/>
            <person name="Labrenz M."/>
            <person name="Spormann A.M."/>
            <person name="Op den Camp H."/>
            <person name="Overmann J."/>
            <person name="Amann R."/>
            <person name="Jetten M.S.M."/>
            <person name="Mascher T."/>
            <person name="Medema M.H."/>
            <person name="Devos D.P."/>
            <person name="Kaster A.-K."/>
            <person name="Ovreas L."/>
            <person name="Rohde M."/>
            <person name="Galperin M.Y."/>
            <person name="Jogler C."/>
        </authorList>
    </citation>
    <scope>NUCLEOTIDE SEQUENCE [LARGE SCALE GENOMIC DNA]</scope>
    <source>
        <strain evidence="8 9">Pan265</strain>
    </source>
</reference>
<comment type="similarity">
    <text evidence="2">Belongs to the DoxX family.</text>
</comment>
<evidence type="ECO:0000256" key="5">
    <source>
        <dbReference type="ARBA" id="ARBA00022989"/>
    </source>
</evidence>
<feature type="transmembrane region" description="Helical" evidence="7">
    <location>
        <begin position="95"/>
        <end position="115"/>
    </location>
</feature>
<dbReference type="Gene3D" id="2.60.40.10">
    <property type="entry name" value="Immunoglobulins"/>
    <property type="match status" value="1"/>
</dbReference>
<feature type="transmembrane region" description="Helical" evidence="7">
    <location>
        <begin position="156"/>
        <end position="177"/>
    </location>
</feature>
<dbReference type="OrthoDB" id="5515215at2"/>
<evidence type="ECO:0000256" key="1">
    <source>
        <dbReference type="ARBA" id="ARBA00004651"/>
    </source>
</evidence>
<keyword evidence="9" id="KW-1185">Reference proteome</keyword>
<evidence type="ECO:0000256" key="4">
    <source>
        <dbReference type="ARBA" id="ARBA00022692"/>
    </source>
</evidence>
<dbReference type="GO" id="GO:0005886">
    <property type="term" value="C:plasma membrane"/>
    <property type="evidence" value="ECO:0007669"/>
    <property type="project" value="UniProtKB-SubCell"/>
</dbReference>
<accession>A0A518C172</accession>
<comment type="subcellular location">
    <subcellularLocation>
        <location evidence="1">Cell membrane</location>
        <topology evidence="1">Multi-pass membrane protein</topology>
    </subcellularLocation>
</comment>
<name>A0A518C172_9BACT</name>
<dbReference type="KEGG" id="mcad:Pan265_28550"/>
<dbReference type="InterPro" id="IPR051907">
    <property type="entry name" value="DoxX-like_oxidoreductase"/>
</dbReference>
<dbReference type="InterPro" id="IPR032808">
    <property type="entry name" value="DoxX"/>
</dbReference>
<feature type="transmembrane region" description="Helical" evidence="7">
    <location>
        <begin position="67"/>
        <end position="88"/>
    </location>
</feature>
<keyword evidence="5 7" id="KW-1133">Transmembrane helix</keyword>
<dbReference type="PANTHER" id="PTHR33452:SF1">
    <property type="entry name" value="INNER MEMBRANE PROTEIN YPHA-RELATED"/>
    <property type="match status" value="1"/>
</dbReference>
<evidence type="ECO:0000256" key="3">
    <source>
        <dbReference type="ARBA" id="ARBA00022475"/>
    </source>
</evidence>
<evidence type="ECO:0000313" key="9">
    <source>
        <dbReference type="Proteomes" id="UP000320386"/>
    </source>
</evidence>
<evidence type="ECO:0000256" key="2">
    <source>
        <dbReference type="ARBA" id="ARBA00006679"/>
    </source>
</evidence>
<dbReference type="SUPFAM" id="SSF81296">
    <property type="entry name" value="E set domains"/>
    <property type="match status" value="1"/>
</dbReference>
<dbReference type="Proteomes" id="UP000320386">
    <property type="component" value="Chromosome"/>
</dbReference>
<keyword evidence="6 7" id="KW-0472">Membrane</keyword>
<evidence type="ECO:0000256" key="7">
    <source>
        <dbReference type="SAM" id="Phobius"/>
    </source>
</evidence>
<dbReference type="InterPro" id="IPR013783">
    <property type="entry name" value="Ig-like_fold"/>
</dbReference>
<sequence length="294" mass="31285">MHGKINPLLTVQGLFSPVSVPVLADVLLLGGRVFAGVTMAIAGYDKLPVPVWMVDQVTTIGFPAPGFFAWCACYSEFVGGILLAMGLLTRPAAVLLAFTMGVAAFGFHGVLPWTGMHITQVYFWLILPFVVLGGGRFSVDQVVAGSLRLSSPGRSATVAAGGILAVVAMGLGLYLSLMPVEAAEAEGVPVVTRASVAGDFNDWDLEANPAERSGDVWVALITFDGPRVIRFKFVANGDWDLSLGDGDLDRVELPLEAVGAVNDENIIAVIREAGTYRFRFDPEARTYGVERVDP</sequence>
<protein>
    <submittedName>
        <fullName evidence="8">DoxX</fullName>
    </submittedName>
</protein>
<keyword evidence="3" id="KW-1003">Cell membrane</keyword>
<proteinExistence type="inferred from homology"/>
<dbReference type="PANTHER" id="PTHR33452">
    <property type="entry name" value="OXIDOREDUCTASE CATD-RELATED"/>
    <property type="match status" value="1"/>
</dbReference>
<dbReference type="InterPro" id="IPR014756">
    <property type="entry name" value="Ig_E-set"/>
</dbReference>
<dbReference type="Pfam" id="PF07681">
    <property type="entry name" value="DoxX"/>
    <property type="match status" value="1"/>
</dbReference>
<gene>
    <name evidence="8" type="ORF">Pan265_28550</name>
</gene>
<feature type="transmembrane region" description="Helical" evidence="7">
    <location>
        <begin position="121"/>
        <end position="144"/>
    </location>
</feature>
<evidence type="ECO:0000313" key="8">
    <source>
        <dbReference type="EMBL" id="QDU72977.1"/>
    </source>
</evidence>
<organism evidence="8 9">
    <name type="scientific">Mucisphaera calidilacus</name>
    <dbReference type="NCBI Taxonomy" id="2527982"/>
    <lineage>
        <taxon>Bacteria</taxon>
        <taxon>Pseudomonadati</taxon>
        <taxon>Planctomycetota</taxon>
        <taxon>Phycisphaerae</taxon>
        <taxon>Phycisphaerales</taxon>
        <taxon>Phycisphaeraceae</taxon>
        <taxon>Mucisphaera</taxon>
    </lineage>
</organism>
<dbReference type="AlphaFoldDB" id="A0A518C172"/>